<dbReference type="EC" id="1.3.1.88" evidence="9"/>
<sequence length="460" mass="52432">MVGGEDSEVMMYPIGKDSLISSVTELSEEEKLNKRIMWSRKMNDIKYVVAPMVDQSELAFRMMMRKHGAHLCYSPMIHAHLFVHDMTYRKSVLLSCKGDRPLIVQFCANDPDVLLKACCLVEGTCDGVDLNLGCPQLIAKHGHYGAYLQDDQELVCSMVAAVNNRCHLPLSCKIRIFDDADSTVEYARKLVNAGACMLTVHGRTREQRGPHTGVANWEIIKRVCAAVDVPVIANGNIQIWENIDDCIKKTGAVAVMSAEGVLSNPYLYENKRLPNWIVAQEYLSYAEKYKANISAIRAHLFRICHYSLLIYPELRQQLSYVCSMSEFSDVVCAIDPQFSDAGKIDYIMSLPHWICKPYLRPQRDDSVASTSEYRERRRQELDLIVRETGLSKRQIRKREKRKTQSRKQTYPKCHRCSMPASQGCDFSYCRNCCRYKTAHERLDCKGFVVSIICTVTSEDS</sequence>
<dbReference type="CDD" id="cd02801">
    <property type="entry name" value="DUS_like_FMN"/>
    <property type="match status" value="1"/>
</dbReference>
<dbReference type="GO" id="GO:0017150">
    <property type="term" value="F:tRNA dihydrouridine synthase activity"/>
    <property type="evidence" value="ECO:0007669"/>
    <property type="project" value="InterPro"/>
</dbReference>
<evidence type="ECO:0000256" key="5">
    <source>
        <dbReference type="ARBA" id="ARBA00022857"/>
    </source>
</evidence>
<dbReference type="InterPro" id="IPR013785">
    <property type="entry name" value="Aldolase_TIM"/>
</dbReference>
<evidence type="ECO:0000256" key="6">
    <source>
        <dbReference type="ARBA" id="ARBA00023002"/>
    </source>
</evidence>
<dbReference type="InterPro" id="IPR035587">
    <property type="entry name" value="DUS-like_FMN-bd"/>
</dbReference>
<reference evidence="16" key="1">
    <citation type="submission" date="2017-02" db="UniProtKB">
        <authorList>
            <consortium name="WormBaseParasite"/>
        </authorList>
    </citation>
    <scope>IDENTIFICATION</scope>
</reference>
<evidence type="ECO:0000256" key="11">
    <source>
        <dbReference type="ARBA" id="ARBA00047652"/>
    </source>
</evidence>
<dbReference type="Pfam" id="PF01207">
    <property type="entry name" value="Dus"/>
    <property type="match status" value="1"/>
</dbReference>
<accession>A0A0N5AWS6</accession>
<dbReference type="Proteomes" id="UP000046393">
    <property type="component" value="Unplaced"/>
</dbReference>
<protein>
    <recommendedName>
        <fullName evidence="9">tRNA-dihydrouridine(16/17) synthase [NAD(P)(+)]</fullName>
        <ecNumber evidence="9">1.3.1.88</ecNumber>
    </recommendedName>
</protein>
<evidence type="ECO:0000256" key="1">
    <source>
        <dbReference type="ARBA" id="ARBA00001917"/>
    </source>
</evidence>
<evidence type="ECO:0000256" key="13">
    <source>
        <dbReference type="ARBA" id="ARBA00049467"/>
    </source>
</evidence>
<comment type="catalytic activity">
    <reaction evidence="12">
        <text>5,6-dihydrouridine(16) in tRNA + NAD(+) = uridine(16) in tRNA + NADH + H(+)</text>
        <dbReference type="Rhea" id="RHEA:53380"/>
        <dbReference type="Rhea" id="RHEA-COMP:13543"/>
        <dbReference type="Rhea" id="RHEA-COMP:13544"/>
        <dbReference type="ChEBI" id="CHEBI:15378"/>
        <dbReference type="ChEBI" id="CHEBI:57540"/>
        <dbReference type="ChEBI" id="CHEBI:57945"/>
        <dbReference type="ChEBI" id="CHEBI:65315"/>
        <dbReference type="ChEBI" id="CHEBI:74443"/>
        <dbReference type="EC" id="1.3.1.88"/>
    </reaction>
    <physiologicalReaction direction="right-to-left" evidence="12">
        <dbReference type="Rhea" id="RHEA:53382"/>
    </physiologicalReaction>
</comment>
<comment type="cofactor">
    <cofactor evidence="1">
        <name>FMN</name>
        <dbReference type="ChEBI" id="CHEBI:58210"/>
    </cofactor>
</comment>
<dbReference type="WBParaSite" id="SMUV_0000938701-mRNA-1">
    <property type="protein sequence ID" value="SMUV_0000938701-mRNA-1"/>
    <property type="gene ID" value="SMUV_0000938701"/>
</dbReference>
<evidence type="ECO:0000256" key="10">
    <source>
        <dbReference type="ARBA" id="ARBA00047287"/>
    </source>
</evidence>
<comment type="catalytic activity">
    <reaction evidence="11">
        <text>5,6-dihydrouridine(16) in tRNA + NADP(+) = uridine(16) in tRNA + NADPH + H(+)</text>
        <dbReference type="Rhea" id="RHEA:53376"/>
        <dbReference type="Rhea" id="RHEA-COMP:13543"/>
        <dbReference type="Rhea" id="RHEA-COMP:13544"/>
        <dbReference type="ChEBI" id="CHEBI:15378"/>
        <dbReference type="ChEBI" id="CHEBI:57783"/>
        <dbReference type="ChEBI" id="CHEBI:58349"/>
        <dbReference type="ChEBI" id="CHEBI:65315"/>
        <dbReference type="ChEBI" id="CHEBI:74443"/>
        <dbReference type="EC" id="1.3.1.88"/>
    </reaction>
    <physiologicalReaction direction="right-to-left" evidence="11">
        <dbReference type="Rhea" id="RHEA:53378"/>
    </physiologicalReaction>
</comment>
<dbReference type="STRING" id="451379.A0A0N5AWS6"/>
<dbReference type="Gene3D" id="3.20.20.70">
    <property type="entry name" value="Aldolase class I"/>
    <property type="match status" value="1"/>
</dbReference>
<evidence type="ECO:0000256" key="2">
    <source>
        <dbReference type="ARBA" id="ARBA00022630"/>
    </source>
</evidence>
<dbReference type="PANTHER" id="PTHR11082">
    <property type="entry name" value="TRNA-DIHYDROURIDINE SYNTHASE"/>
    <property type="match status" value="1"/>
</dbReference>
<evidence type="ECO:0000256" key="4">
    <source>
        <dbReference type="ARBA" id="ARBA00022694"/>
    </source>
</evidence>
<dbReference type="InterPro" id="IPR018517">
    <property type="entry name" value="tRNA_hU_synthase_CS"/>
</dbReference>
<organism evidence="15 16">
    <name type="scientific">Syphacia muris</name>
    <dbReference type="NCBI Taxonomy" id="451379"/>
    <lineage>
        <taxon>Eukaryota</taxon>
        <taxon>Metazoa</taxon>
        <taxon>Ecdysozoa</taxon>
        <taxon>Nematoda</taxon>
        <taxon>Chromadorea</taxon>
        <taxon>Rhabditida</taxon>
        <taxon>Spirurina</taxon>
        <taxon>Oxyuridomorpha</taxon>
        <taxon>Oxyuroidea</taxon>
        <taxon>Oxyuridae</taxon>
        <taxon>Syphacia</taxon>
    </lineage>
</organism>
<evidence type="ECO:0000256" key="8">
    <source>
        <dbReference type="ARBA" id="ARBA00038313"/>
    </source>
</evidence>
<keyword evidence="4" id="KW-0819">tRNA processing</keyword>
<keyword evidence="7" id="KW-0520">NAD</keyword>
<dbReference type="AlphaFoldDB" id="A0A0N5AWS6"/>
<keyword evidence="6" id="KW-0560">Oxidoreductase</keyword>
<proteinExistence type="inferred from homology"/>
<evidence type="ECO:0000256" key="3">
    <source>
        <dbReference type="ARBA" id="ARBA00022643"/>
    </source>
</evidence>
<comment type="catalytic activity">
    <reaction evidence="13">
        <text>5,6-dihydrouridine(17) in tRNA + NADP(+) = uridine(17) in tRNA + NADPH + H(+)</text>
        <dbReference type="Rhea" id="RHEA:53368"/>
        <dbReference type="Rhea" id="RHEA-COMP:13541"/>
        <dbReference type="Rhea" id="RHEA-COMP:13542"/>
        <dbReference type="ChEBI" id="CHEBI:15378"/>
        <dbReference type="ChEBI" id="CHEBI:57783"/>
        <dbReference type="ChEBI" id="CHEBI:58349"/>
        <dbReference type="ChEBI" id="CHEBI:65315"/>
        <dbReference type="ChEBI" id="CHEBI:74443"/>
        <dbReference type="EC" id="1.3.1.88"/>
    </reaction>
    <physiologicalReaction direction="right-to-left" evidence="13">
        <dbReference type="Rhea" id="RHEA:53370"/>
    </physiologicalReaction>
</comment>
<evidence type="ECO:0000256" key="12">
    <source>
        <dbReference type="ARBA" id="ARBA00048934"/>
    </source>
</evidence>
<dbReference type="PANTHER" id="PTHR11082:SF5">
    <property type="entry name" value="TRNA-DIHYDROURIDINE(16_17) SYNTHASE [NAD(P)(+)]-LIKE"/>
    <property type="match status" value="1"/>
</dbReference>
<feature type="domain" description="DUS-like FMN-binding" evidence="14">
    <location>
        <begin position="49"/>
        <end position="301"/>
    </location>
</feature>
<dbReference type="PROSITE" id="PS01136">
    <property type="entry name" value="UPF0034"/>
    <property type="match status" value="1"/>
</dbReference>
<evidence type="ECO:0000259" key="14">
    <source>
        <dbReference type="Pfam" id="PF01207"/>
    </source>
</evidence>
<evidence type="ECO:0000256" key="7">
    <source>
        <dbReference type="ARBA" id="ARBA00023027"/>
    </source>
</evidence>
<name>A0A0N5AWS6_9BILA</name>
<evidence type="ECO:0000256" key="9">
    <source>
        <dbReference type="ARBA" id="ARBA00038890"/>
    </source>
</evidence>
<evidence type="ECO:0000313" key="16">
    <source>
        <dbReference type="WBParaSite" id="SMUV_0000938701-mRNA-1"/>
    </source>
</evidence>
<keyword evidence="2" id="KW-0285">Flavoprotein</keyword>
<dbReference type="GO" id="GO:0050660">
    <property type="term" value="F:flavin adenine dinucleotide binding"/>
    <property type="evidence" value="ECO:0007669"/>
    <property type="project" value="InterPro"/>
</dbReference>
<keyword evidence="3" id="KW-0288">FMN</keyword>
<keyword evidence="5" id="KW-0521">NADP</keyword>
<comment type="catalytic activity">
    <reaction evidence="10">
        <text>5,6-dihydrouridine(17) in tRNA + NAD(+) = uridine(17) in tRNA + NADH + H(+)</text>
        <dbReference type="Rhea" id="RHEA:53372"/>
        <dbReference type="Rhea" id="RHEA-COMP:13541"/>
        <dbReference type="Rhea" id="RHEA-COMP:13542"/>
        <dbReference type="ChEBI" id="CHEBI:15378"/>
        <dbReference type="ChEBI" id="CHEBI:57540"/>
        <dbReference type="ChEBI" id="CHEBI:57945"/>
        <dbReference type="ChEBI" id="CHEBI:65315"/>
        <dbReference type="ChEBI" id="CHEBI:74443"/>
        <dbReference type="EC" id="1.3.1.88"/>
    </reaction>
    <physiologicalReaction direction="right-to-left" evidence="10">
        <dbReference type="Rhea" id="RHEA:53374"/>
    </physiologicalReaction>
</comment>
<keyword evidence="15" id="KW-1185">Reference proteome</keyword>
<evidence type="ECO:0000313" key="15">
    <source>
        <dbReference type="Proteomes" id="UP000046393"/>
    </source>
</evidence>
<comment type="similarity">
    <text evidence="8">Belongs to the Dus family. Dus1 subfamily.</text>
</comment>
<dbReference type="SUPFAM" id="SSF51395">
    <property type="entry name" value="FMN-linked oxidoreductases"/>
    <property type="match status" value="1"/>
</dbReference>